<feature type="domain" description="NfeD-like C-terminal" evidence="6">
    <location>
        <begin position="85"/>
        <end position="142"/>
    </location>
</feature>
<comment type="subcellular location">
    <subcellularLocation>
        <location evidence="1">Membrane</location>
        <topology evidence="1">Multi-pass membrane protein</topology>
    </subcellularLocation>
</comment>
<dbReference type="SUPFAM" id="SSF141322">
    <property type="entry name" value="NfeD domain-like"/>
    <property type="match status" value="1"/>
</dbReference>
<dbReference type="PANTHER" id="PTHR33507:SF3">
    <property type="entry name" value="INNER MEMBRANE PROTEIN YBBJ"/>
    <property type="match status" value="1"/>
</dbReference>
<keyword evidence="4 5" id="KW-0472">Membrane</keyword>
<dbReference type="EMBL" id="LT906467">
    <property type="protein sequence ID" value="SNV72709.1"/>
    <property type="molecule type" value="Genomic_DNA"/>
</dbReference>
<dbReference type="Pfam" id="PF01957">
    <property type="entry name" value="NfeD"/>
    <property type="match status" value="1"/>
</dbReference>
<dbReference type="Gene3D" id="2.40.50.140">
    <property type="entry name" value="Nucleic acid-binding proteins"/>
    <property type="match status" value="1"/>
</dbReference>
<evidence type="ECO:0000256" key="2">
    <source>
        <dbReference type="ARBA" id="ARBA00022692"/>
    </source>
</evidence>
<feature type="transmembrane region" description="Helical" evidence="5">
    <location>
        <begin position="47"/>
        <end position="65"/>
    </location>
</feature>
<accession>A0A239ZP42</accession>
<dbReference type="InterPro" id="IPR002810">
    <property type="entry name" value="NfeD-like_C"/>
</dbReference>
<evidence type="ECO:0000313" key="7">
    <source>
        <dbReference type="EMBL" id="SNV72709.1"/>
    </source>
</evidence>
<evidence type="ECO:0000256" key="1">
    <source>
        <dbReference type="ARBA" id="ARBA00004141"/>
    </source>
</evidence>
<evidence type="ECO:0000256" key="5">
    <source>
        <dbReference type="SAM" id="Phobius"/>
    </source>
</evidence>
<organism evidence="7 8">
    <name type="scientific">Corynebacterium imitans</name>
    <dbReference type="NCBI Taxonomy" id="156978"/>
    <lineage>
        <taxon>Bacteria</taxon>
        <taxon>Bacillati</taxon>
        <taxon>Actinomycetota</taxon>
        <taxon>Actinomycetes</taxon>
        <taxon>Mycobacteriales</taxon>
        <taxon>Corynebacteriaceae</taxon>
        <taxon>Corynebacterium</taxon>
    </lineage>
</organism>
<gene>
    <name evidence="7" type="ORF">SAMEA4535761_01360</name>
</gene>
<reference evidence="7 8" key="1">
    <citation type="submission" date="2017-06" db="EMBL/GenBank/DDBJ databases">
        <authorList>
            <consortium name="Pathogen Informatics"/>
        </authorList>
    </citation>
    <scope>NUCLEOTIDE SEQUENCE [LARGE SCALE GENOMIC DNA]</scope>
    <source>
        <strain evidence="7 8">NCTC13015</strain>
    </source>
</reference>
<dbReference type="GO" id="GO:0005886">
    <property type="term" value="C:plasma membrane"/>
    <property type="evidence" value="ECO:0007669"/>
    <property type="project" value="TreeGrafter"/>
</dbReference>
<keyword evidence="3 5" id="KW-1133">Transmembrane helix</keyword>
<evidence type="ECO:0000256" key="4">
    <source>
        <dbReference type="ARBA" id="ARBA00023136"/>
    </source>
</evidence>
<evidence type="ECO:0000256" key="3">
    <source>
        <dbReference type="ARBA" id="ARBA00022989"/>
    </source>
</evidence>
<proteinExistence type="predicted"/>
<name>A0A239ZP42_9CORY</name>
<evidence type="ECO:0000313" key="8">
    <source>
        <dbReference type="Proteomes" id="UP000215374"/>
    </source>
</evidence>
<evidence type="ECO:0000259" key="6">
    <source>
        <dbReference type="Pfam" id="PF01957"/>
    </source>
</evidence>
<protein>
    <submittedName>
        <fullName evidence="7">Membrane protein</fullName>
    </submittedName>
</protein>
<dbReference type="PANTHER" id="PTHR33507">
    <property type="entry name" value="INNER MEMBRANE PROTEIN YBBJ"/>
    <property type="match status" value="1"/>
</dbReference>
<sequence>MRVGALVWFVAAAVLALLELAVGEFTLLMLAAGALTTAGVALGGVPLWAEIATFVVSSAAFWLFLRPYLNKRFRQPQVYDDSPRALVGQRVTVIEAIGPDGGQVRMDGSIWSARCLDPAERIAAGDIVTVADIDGPVAVVWKEH</sequence>
<dbReference type="InterPro" id="IPR012340">
    <property type="entry name" value="NA-bd_OB-fold"/>
</dbReference>
<dbReference type="InterPro" id="IPR052165">
    <property type="entry name" value="Membrane_assoc_protease"/>
</dbReference>
<dbReference type="Proteomes" id="UP000215374">
    <property type="component" value="Chromosome 1"/>
</dbReference>
<dbReference type="AlphaFoldDB" id="A0A239ZP42"/>
<keyword evidence="2 5" id="KW-0812">Transmembrane</keyword>